<evidence type="ECO:0000313" key="3">
    <source>
        <dbReference type="Proteomes" id="UP000708208"/>
    </source>
</evidence>
<dbReference type="EMBL" id="CAJVCH010230690">
    <property type="protein sequence ID" value="CAG7732407.1"/>
    <property type="molecule type" value="Genomic_DNA"/>
</dbReference>
<reference evidence="2" key="1">
    <citation type="submission" date="2021-06" db="EMBL/GenBank/DDBJ databases">
        <authorList>
            <person name="Hodson N. C."/>
            <person name="Mongue J. A."/>
            <person name="Jaron S. K."/>
        </authorList>
    </citation>
    <scope>NUCLEOTIDE SEQUENCE</scope>
</reference>
<evidence type="ECO:0000256" key="1">
    <source>
        <dbReference type="SAM" id="MobiDB-lite"/>
    </source>
</evidence>
<protein>
    <submittedName>
        <fullName evidence="2">Uncharacterized protein</fullName>
    </submittedName>
</protein>
<evidence type="ECO:0000313" key="2">
    <source>
        <dbReference type="EMBL" id="CAG7732407.1"/>
    </source>
</evidence>
<dbReference type="AlphaFoldDB" id="A0A8J2PAI4"/>
<dbReference type="Proteomes" id="UP000708208">
    <property type="component" value="Unassembled WGS sequence"/>
</dbReference>
<accession>A0A8J2PAI4</accession>
<proteinExistence type="predicted"/>
<sequence length="198" mass="22358">MPERSTYWVHYTHLNRRHWKSVPPNWEISKAPVDIRTSSSILYVDGIKAKLSDVAKQALRQTSFYQRLDQRATTKPGPDPSTSESLFDPPAKRVPASVKSTRWDLPLLQIPLQYFPAKIFPEAMLRKSPTIIPTDGSTGRDLRSFKRSPSAKRTLAPIVSPVRNRASPQPTLKKPGVILKFFGYSDDEGELEDPGKDC</sequence>
<gene>
    <name evidence="2" type="ORF">AFUS01_LOCUS20926</name>
</gene>
<comment type="caution">
    <text evidence="2">The sequence shown here is derived from an EMBL/GenBank/DDBJ whole genome shotgun (WGS) entry which is preliminary data.</text>
</comment>
<organism evidence="2 3">
    <name type="scientific">Allacma fusca</name>
    <dbReference type="NCBI Taxonomy" id="39272"/>
    <lineage>
        <taxon>Eukaryota</taxon>
        <taxon>Metazoa</taxon>
        <taxon>Ecdysozoa</taxon>
        <taxon>Arthropoda</taxon>
        <taxon>Hexapoda</taxon>
        <taxon>Collembola</taxon>
        <taxon>Symphypleona</taxon>
        <taxon>Sminthuridae</taxon>
        <taxon>Allacma</taxon>
    </lineage>
</organism>
<keyword evidence="3" id="KW-1185">Reference proteome</keyword>
<feature type="region of interest" description="Disordered" evidence="1">
    <location>
        <begin position="69"/>
        <end position="93"/>
    </location>
</feature>
<name>A0A8J2PAI4_9HEXA</name>